<reference evidence="2 3" key="1">
    <citation type="journal article" date="2018" name="Sci. Rep.">
        <title>Genomic signatures of local adaptation to the degree of environmental predictability in rotifers.</title>
        <authorList>
            <person name="Franch-Gras L."/>
            <person name="Hahn C."/>
            <person name="Garcia-Roger E.M."/>
            <person name="Carmona M.J."/>
            <person name="Serra M."/>
            <person name="Gomez A."/>
        </authorList>
    </citation>
    <scope>NUCLEOTIDE SEQUENCE [LARGE SCALE GENOMIC DNA]</scope>
    <source>
        <strain evidence="2">HYR1</strain>
    </source>
</reference>
<gene>
    <name evidence="2" type="ORF">BpHYR1_002532</name>
</gene>
<keyword evidence="1" id="KW-0732">Signal</keyword>
<dbReference type="Proteomes" id="UP000276133">
    <property type="component" value="Unassembled WGS sequence"/>
</dbReference>
<comment type="caution">
    <text evidence="2">The sequence shown here is derived from an EMBL/GenBank/DDBJ whole genome shotgun (WGS) entry which is preliminary data.</text>
</comment>
<evidence type="ECO:0008006" key="4">
    <source>
        <dbReference type="Google" id="ProtNLM"/>
    </source>
</evidence>
<evidence type="ECO:0000313" key="2">
    <source>
        <dbReference type="EMBL" id="RNA38017.1"/>
    </source>
</evidence>
<evidence type="ECO:0000256" key="1">
    <source>
        <dbReference type="SAM" id="SignalP"/>
    </source>
</evidence>
<proteinExistence type="predicted"/>
<sequence>MCWLFCVLPSLFFTSYSRFMLAIQSWIEEWRKRENMCTCELDRRHMKLSLAKCISLGPSDLNIWREANKFISCYSCSSSSFHQPFLLTHFGREFAASWKNFRNIHIKNKK</sequence>
<feature type="chain" id="PRO_5018081638" description="Secreted protein" evidence="1">
    <location>
        <begin position="18"/>
        <end position="110"/>
    </location>
</feature>
<dbReference type="EMBL" id="REGN01000935">
    <property type="protein sequence ID" value="RNA38017.1"/>
    <property type="molecule type" value="Genomic_DNA"/>
</dbReference>
<name>A0A3M7SQY7_BRAPC</name>
<accession>A0A3M7SQY7</accession>
<feature type="signal peptide" evidence="1">
    <location>
        <begin position="1"/>
        <end position="17"/>
    </location>
</feature>
<protein>
    <recommendedName>
        <fullName evidence="4">Secreted protein</fullName>
    </recommendedName>
</protein>
<organism evidence="2 3">
    <name type="scientific">Brachionus plicatilis</name>
    <name type="common">Marine rotifer</name>
    <name type="synonym">Brachionus muelleri</name>
    <dbReference type="NCBI Taxonomy" id="10195"/>
    <lineage>
        <taxon>Eukaryota</taxon>
        <taxon>Metazoa</taxon>
        <taxon>Spiralia</taxon>
        <taxon>Gnathifera</taxon>
        <taxon>Rotifera</taxon>
        <taxon>Eurotatoria</taxon>
        <taxon>Monogononta</taxon>
        <taxon>Pseudotrocha</taxon>
        <taxon>Ploima</taxon>
        <taxon>Brachionidae</taxon>
        <taxon>Brachionus</taxon>
    </lineage>
</organism>
<evidence type="ECO:0000313" key="3">
    <source>
        <dbReference type="Proteomes" id="UP000276133"/>
    </source>
</evidence>
<dbReference type="AlphaFoldDB" id="A0A3M7SQY7"/>
<keyword evidence="3" id="KW-1185">Reference proteome</keyword>